<name>A0A5C5X8I7_9PLAN</name>
<dbReference type="AlphaFoldDB" id="A0A5C5X8I7"/>
<sequence length="232" mass="26595">MNYFTHAVPFLGSDLYVVGTSIPDMLAVVDRRARLRLKAVDRRIGVVQQSPSDVAEHELLSGIRQHLLDDRWFHGTEGFYSVTAKLGEEFRSVLPEADSWRCGFLGHLVMELLLDDVLIELDRSRLEAFYESFQRVDHSYVQAIVSSVATREVPDLARFLGLFLNERFLDDYANDERLRFRLNQVMKRVKLDPLPESVFPVLEFGRGLVKENVAALLPLEMFPNRDVLGDLS</sequence>
<reference evidence="1 2" key="1">
    <citation type="submission" date="2019-02" db="EMBL/GenBank/DDBJ databases">
        <title>Deep-cultivation of Planctomycetes and their phenomic and genomic characterization uncovers novel biology.</title>
        <authorList>
            <person name="Wiegand S."/>
            <person name="Jogler M."/>
            <person name="Boedeker C."/>
            <person name="Pinto D."/>
            <person name="Vollmers J."/>
            <person name="Rivas-Marin E."/>
            <person name="Kohn T."/>
            <person name="Peeters S.H."/>
            <person name="Heuer A."/>
            <person name="Rast P."/>
            <person name="Oberbeckmann S."/>
            <person name="Bunk B."/>
            <person name="Jeske O."/>
            <person name="Meyerdierks A."/>
            <person name="Storesund J.E."/>
            <person name="Kallscheuer N."/>
            <person name="Luecker S."/>
            <person name="Lage O.M."/>
            <person name="Pohl T."/>
            <person name="Merkel B.J."/>
            <person name="Hornburger P."/>
            <person name="Mueller R.-W."/>
            <person name="Bruemmer F."/>
            <person name="Labrenz M."/>
            <person name="Spormann A.M."/>
            <person name="Op Den Camp H."/>
            <person name="Overmann J."/>
            <person name="Amann R."/>
            <person name="Jetten M.S.M."/>
            <person name="Mascher T."/>
            <person name="Medema M.H."/>
            <person name="Devos D.P."/>
            <person name="Kaster A.-K."/>
            <person name="Ovreas L."/>
            <person name="Rohde M."/>
            <person name="Galperin M.Y."/>
            <person name="Jogler C."/>
        </authorList>
    </citation>
    <scope>NUCLEOTIDE SEQUENCE [LARGE SCALE GENOMIC DNA]</scope>
    <source>
        <strain evidence="1 2">KOR42</strain>
    </source>
</reference>
<comment type="caution">
    <text evidence="1">The sequence shown here is derived from an EMBL/GenBank/DDBJ whole genome shotgun (WGS) entry which is preliminary data.</text>
</comment>
<dbReference type="EMBL" id="SIHI01000001">
    <property type="protein sequence ID" value="TWT58465.1"/>
    <property type="molecule type" value="Genomic_DNA"/>
</dbReference>
<dbReference type="RefSeq" id="WP_146508875.1">
    <property type="nucleotide sequence ID" value="NZ_SIHI01000001.1"/>
</dbReference>
<organism evidence="1 2">
    <name type="scientific">Thalassoglobus neptunius</name>
    <dbReference type="NCBI Taxonomy" id="1938619"/>
    <lineage>
        <taxon>Bacteria</taxon>
        <taxon>Pseudomonadati</taxon>
        <taxon>Planctomycetota</taxon>
        <taxon>Planctomycetia</taxon>
        <taxon>Planctomycetales</taxon>
        <taxon>Planctomycetaceae</taxon>
        <taxon>Thalassoglobus</taxon>
    </lineage>
</organism>
<dbReference type="Proteomes" id="UP000317243">
    <property type="component" value="Unassembled WGS sequence"/>
</dbReference>
<evidence type="ECO:0000313" key="2">
    <source>
        <dbReference type="Proteomes" id="UP000317243"/>
    </source>
</evidence>
<evidence type="ECO:0000313" key="1">
    <source>
        <dbReference type="EMBL" id="TWT58465.1"/>
    </source>
</evidence>
<gene>
    <name evidence="1" type="ORF">KOR42_18400</name>
</gene>
<keyword evidence="2" id="KW-1185">Reference proteome</keyword>
<proteinExistence type="predicted"/>
<protein>
    <submittedName>
        <fullName evidence="1">Uncharacterized protein</fullName>
    </submittedName>
</protein>
<accession>A0A5C5X8I7</accession>
<dbReference type="OrthoDB" id="269293at2"/>